<gene>
    <name evidence="2" type="ORF">MRATA1EN1_LOCUS27981</name>
</gene>
<proteinExistence type="predicted"/>
<dbReference type="Proteomes" id="UP001176941">
    <property type="component" value="Chromosome 8"/>
</dbReference>
<evidence type="ECO:0000313" key="2">
    <source>
        <dbReference type="EMBL" id="CAI9179019.1"/>
    </source>
</evidence>
<evidence type="ECO:0000256" key="1">
    <source>
        <dbReference type="SAM" id="MobiDB-lite"/>
    </source>
</evidence>
<reference evidence="2" key="1">
    <citation type="submission" date="2023-04" db="EMBL/GenBank/DDBJ databases">
        <authorList>
            <consortium name="ELIXIR-Norway"/>
        </authorList>
    </citation>
    <scope>NUCLEOTIDE SEQUENCE [LARGE SCALE GENOMIC DNA]</scope>
</reference>
<accession>A0ABN8ZZ36</accession>
<organism evidence="2 3">
    <name type="scientific">Rangifer tarandus platyrhynchus</name>
    <name type="common">Svalbard reindeer</name>
    <dbReference type="NCBI Taxonomy" id="3082113"/>
    <lineage>
        <taxon>Eukaryota</taxon>
        <taxon>Metazoa</taxon>
        <taxon>Chordata</taxon>
        <taxon>Craniata</taxon>
        <taxon>Vertebrata</taxon>
        <taxon>Euteleostomi</taxon>
        <taxon>Mammalia</taxon>
        <taxon>Eutheria</taxon>
        <taxon>Laurasiatheria</taxon>
        <taxon>Artiodactyla</taxon>
        <taxon>Ruminantia</taxon>
        <taxon>Pecora</taxon>
        <taxon>Cervidae</taxon>
        <taxon>Odocoileinae</taxon>
        <taxon>Rangifer</taxon>
    </lineage>
</organism>
<dbReference type="EMBL" id="OX459944">
    <property type="protein sequence ID" value="CAI9179019.1"/>
    <property type="molecule type" value="Genomic_DNA"/>
</dbReference>
<name>A0ABN8ZZ36_RANTA</name>
<evidence type="ECO:0000313" key="3">
    <source>
        <dbReference type="Proteomes" id="UP001176941"/>
    </source>
</evidence>
<feature type="compositionally biased region" description="Polar residues" evidence="1">
    <location>
        <begin position="40"/>
        <end position="51"/>
    </location>
</feature>
<keyword evidence="3" id="KW-1185">Reference proteome</keyword>
<sequence>MAGAGAQAPGFASSCPLTAGTPGGKSRLGLCPAGEGRRSCSVQLSTDSVNAGRSVPRPTWSTQTAERAGWTPREETHGWCQPDPAALGEAVAWQGLVCAPGEPQVQPS</sequence>
<feature type="region of interest" description="Disordered" evidence="1">
    <location>
        <begin position="1"/>
        <end position="78"/>
    </location>
</feature>
<protein>
    <submittedName>
        <fullName evidence="2">Uncharacterized protein</fullName>
    </submittedName>
</protein>